<accession>A0A0D4DBS7</accession>
<dbReference type="OrthoDB" id="27108at10239"/>
<evidence type="ECO:0000313" key="2">
    <source>
        <dbReference type="Proteomes" id="UP000222907"/>
    </source>
</evidence>
<gene>
    <name evidence="1" type="ORF">ABA3177_00240</name>
</gene>
<name>A0A0D4DBS7_9CAUD</name>
<reference evidence="1 2" key="1">
    <citation type="journal article" date="2015" name="Arch. Virol.">
        <title>Complete genome sequence of the siphoviral bacteriophage ??-R3177, which lyses an OXA-66-producing carbapenem-resistant Acinetobacter baumannii isolate.</title>
        <authorList>
            <person name="Jeon J."/>
            <person name="D'Souza R."/>
            <person name="Pinto N."/>
            <person name="Ryu C.M."/>
            <person name="Park J.H."/>
            <person name="Yong D."/>
            <person name="Lee K."/>
        </authorList>
    </citation>
    <scope>NUCLEOTIDE SEQUENCE [LARGE SCALE GENOMIC DNA]</scope>
</reference>
<evidence type="ECO:0008006" key="3">
    <source>
        <dbReference type="Google" id="ProtNLM"/>
    </source>
</evidence>
<evidence type="ECO:0000313" key="1">
    <source>
        <dbReference type="EMBL" id="AJT61340.1"/>
    </source>
</evidence>
<organism evidence="1 2">
    <name type="scientific">Acinetobacter phage YMC11/11/R3177</name>
    <dbReference type="NCBI Taxonomy" id="1628721"/>
    <lineage>
        <taxon>Viruses</taxon>
        <taxon>Duplodnaviria</taxon>
        <taxon>Heunggongvirae</taxon>
        <taxon>Uroviricota</taxon>
        <taxon>Caudoviricetes</taxon>
        <taxon>Vieuvirus</taxon>
        <taxon>Vieuvirus R3177</taxon>
    </lineage>
</organism>
<keyword evidence="2" id="KW-1185">Reference proteome</keyword>
<dbReference type="Proteomes" id="UP000222907">
    <property type="component" value="Segment"/>
</dbReference>
<protein>
    <recommendedName>
        <fullName evidence="3">Regulatory protein</fullName>
    </recommendedName>
</protein>
<sequence length="76" mass="8359">MNPIKYAFDAVGGRSKAAALLNRTYMAMSKMEKRGVLPRTEYTGETKYAQILAINSGGKFTAEWLLENAKPESSIA</sequence>
<dbReference type="EMBL" id="KP861230">
    <property type="protein sequence ID" value="AJT61340.1"/>
    <property type="molecule type" value="Genomic_DNA"/>
</dbReference>
<proteinExistence type="predicted"/>